<name>A0A2I0HLX5_PUNGR</name>
<gene>
    <name evidence="1" type="ORF">CRG98_047026</name>
</gene>
<dbReference type="Proteomes" id="UP000233551">
    <property type="component" value="Unassembled WGS sequence"/>
</dbReference>
<sequence length="165" mass="19023">MIIALRARNKLPFIDGSLDKPGEDDPLRERWERCNSTLIAWMFNTMEESLQATVAYAIDAKNLWDDLKERYSEGNQSRVFQIKTEICLLKQEGLSVREYYGKLKMLWDELEVYLEHPGCSCGASATISAQRETEKSFQFLMGLTSEFNTIRSTILSIEPMPNLNK</sequence>
<accession>A0A2I0HLX5</accession>
<protein>
    <submittedName>
        <fullName evidence="1">Uncharacterized protein</fullName>
    </submittedName>
</protein>
<comment type="caution">
    <text evidence="1">The sequence shown here is derived from an EMBL/GenBank/DDBJ whole genome shotgun (WGS) entry which is preliminary data.</text>
</comment>
<reference evidence="1 2" key="1">
    <citation type="submission" date="2017-11" db="EMBL/GenBank/DDBJ databases">
        <title>De-novo sequencing of pomegranate (Punica granatum L.) genome.</title>
        <authorList>
            <person name="Akparov Z."/>
            <person name="Amiraslanov A."/>
            <person name="Hajiyeva S."/>
            <person name="Abbasov M."/>
            <person name="Kaur K."/>
            <person name="Hamwieh A."/>
            <person name="Solovyev V."/>
            <person name="Salamov A."/>
            <person name="Braich B."/>
            <person name="Kosarev P."/>
            <person name="Mahmoud A."/>
            <person name="Hajiyev E."/>
            <person name="Babayeva S."/>
            <person name="Izzatullayeva V."/>
            <person name="Mammadov A."/>
            <person name="Mammadov A."/>
            <person name="Sharifova S."/>
            <person name="Ojaghi J."/>
            <person name="Eynullazada K."/>
            <person name="Bayramov B."/>
            <person name="Abdulazimova A."/>
            <person name="Shahmuradov I."/>
        </authorList>
    </citation>
    <scope>NUCLEOTIDE SEQUENCE [LARGE SCALE GENOMIC DNA]</scope>
    <source>
        <strain evidence="2">cv. AG2017</strain>
        <tissue evidence="1">Leaf</tissue>
    </source>
</reference>
<feature type="non-terminal residue" evidence="1">
    <location>
        <position position="165"/>
    </location>
</feature>
<dbReference type="PANTHER" id="PTHR37610">
    <property type="entry name" value="CCHC-TYPE DOMAIN-CONTAINING PROTEIN"/>
    <property type="match status" value="1"/>
</dbReference>
<evidence type="ECO:0000313" key="1">
    <source>
        <dbReference type="EMBL" id="PKI32583.1"/>
    </source>
</evidence>
<evidence type="ECO:0000313" key="2">
    <source>
        <dbReference type="Proteomes" id="UP000233551"/>
    </source>
</evidence>
<keyword evidence="2" id="KW-1185">Reference proteome</keyword>
<dbReference type="PANTHER" id="PTHR37610:SF97">
    <property type="entry name" value="RETROTRANSPOSON GAG DOMAIN-CONTAINING PROTEIN"/>
    <property type="match status" value="1"/>
</dbReference>
<dbReference type="EMBL" id="PGOL01007515">
    <property type="protein sequence ID" value="PKI32583.1"/>
    <property type="molecule type" value="Genomic_DNA"/>
</dbReference>
<organism evidence="1 2">
    <name type="scientific">Punica granatum</name>
    <name type="common">Pomegranate</name>
    <dbReference type="NCBI Taxonomy" id="22663"/>
    <lineage>
        <taxon>Eukaryota</taxon>
        <taxon>Viridiplantae</taxon>
        <taxon>Streptophyta</taxon>
        <taxon>Embryophyta</taxon>
        <taxon>Tracheophyta</taxon>
        <taxon>Spermatophyta</taxon>
        <taxon>Magnoliopsida</taxon>
        <taxon>eudicotyledons</taxon>
        <taxon>Gunneridae</taxon>
        <taxon>Pentapetalae</taxon>
        <taxon>rosids</taxon>
        <taxon>malvids</taxon>
        <taxon>Myrtales</taxon>
        <taxon>Lythraceae</taxon>
        <taxon>Punica</taxon>
    </lineage>
</organism>
<dbReference type="AlphaFoldDB" id="A0A2I0HLX5"/>
<proteinExistence type="predicted"/>